<organism evidence="11 12">
    <name type="scientific">Termitidicoccus mucosus</name>
    <dbReference type="NCBI Taxonomy" id="1184151"/>
    <lineage>
        <taxon>Bacteria</taxon>
        <taxon>Pseudomonadati</taxon>
        <taxon>Verrucomicrobiota</taxon>
        <taxon>Opitutia</taxon>
        <taxon>Opitutales</taxon>
        <taxon>Opitutaceae</taxon>
        <taxon>Termitidicoccus</taxon>
    </lineage>
</organism>
<dbReference type="RefSeq" id="WP_068771601.1">
    <property type="nucleotide sequence ID" value="NZ_CP109796.1"/>
</dbReference>
<dbReference type="NCBIfam" id="TIGR00017">
    <property type="entry name" value="cmk"/>
    <property type="match status" value="1"/>
</dbReference>
<keyword evidence="3 8" id="KW-0547">Nucleotide-binding</keyword>
<dbReference type="EMBL" id="LRRQ01000119">
    <property type="protein sequence ID" value="OAM88853.1"/>
    <property type="molecule type" value="Genomic_DNA"/>
</dbReference>
<dbReference type="InterPro" id="IPR027417">
    <property type="entry name" value="P-loop_NTPase"/>
</dbReference>
<dbReference type="HAMAP" id="MF_00238">
    <property type="entry name" value="Cytidyl_kinase_type1"/>
    <property type="match status" value="1"/>
</dbReference>
<keyword evidence="4 8" id="KW-0418">Kinase</keyword>
<comment type="similarity">
    <text evidence="1 8">Belongs to the cytidylate kinase family. Type 1 subfamily.</text>
</comment>
<feature type="binding site" evidence="8">
    <location>
        <begin position="12"/>
        <end position="20"/>
    </location>
    <ligand>
        <name>ATP</name>
        <dbReference type="ChEBI" id="CHEBI:30616"/>
    </ligand>
</feature>
<evidence type="ECO:0000256" key="5">
    <source>
        <dbReference type="ARBA" id="ARBA00022840"/>
    </source>
</evidence>
<keyword evidence="5 8" id="KW-0067">ATP-binding</keyword>
<dbReference type="EC" id="2.7.4.25" evidence="8"/>
<evidence type="ECO:0000256" key="2">
    <source>
        <dbReference type="ARBA" id="ARBA00022679"/>
    </source>
</evidence>
<proteinExistence type="inferred from homology"/>
<evidence type="ECO:0000256" key="7">
    <source>
        <dbReference type="ARBA" id="ARBA00048478"/>
    </source>
</evidence>
<keyword evidence="8" id="KW-0963">Cytoplasm</keyword>
<evidence type="ECO:0000256" key="8">
    <source>
        <dbReference type="HAMAP-Rule" id="MF_00238"/>
    </source>
</evidence>
<dbReference type="GO" id="GO:0036430">
    <property type="term" value="F:CMP kinase activity"/>
    <property type="evidence" value="ECO:0007669"/>
    <property type="project" value="RHEA"/>
</dbReference>
<reference evidence="11 12" key="1">
    <citation type="submission" date="2016-01" db="EMBL/GenBank/DDBJ databases">
        <title>High potential of lignocellulose degradation of a new Verrucomicrobia species.</title>
        <authorList>
            <person name="Wang Y."/>
            <person name="Shi Y."/>
            <person name="Qiu Z."/>
            <person name="Liu S."/>
            <person name="Yang H."/>
        </authorList>
    </citation>
    <scope>NUCLEOTIDE SEQUENCE [LARGE SCALE GENOMIC DNA]</scope>
    <source>
        <strain evidence="11 12">TSB47</strain>
    </source>
</reference>
<feature type="domain" description="Cytidylate kinase" evidence="10">
    <location>
        <begin position="8"/>
        <end position="213"/>
    </location>
</feature>
<feature type="compositionally biased region" description="Basic and acidic residues" evidence="9">
    <location>
        <begin position="174"/>
        <end position="184"/>
    </location>
</feature>
<feature type="region of interest" description="Disordered" evidence="9">
    <location>
        <begin position="163"/>
        <end position="184"/>
    </location>
</feature>
<dbReference type="GO" id="GO:0005737">
    <property type="term" value="C:cytoplasm"/>
    <property type="evidence" value="ECO:0007669"/>
    <property type="project" value="UniProtKB-SubCell"/>
</dbReference>
<comment type="catalytic activity">
    <reaction evidence="7 8">
        <text>CMP + ATP = CDP + ADP</text>
        <dbReference type="Rhea" id="RHEA:11600"/>
        <dbReference type="ChEBI" id="CHEBI:30616"/>
        <dbReference type="ChEBI" id="CHEBI:58069"/>
        <dbReference type="ChEBI" id="CHEBI:60377"/>
        <dbReference type="ChEBI" id="CHEBI:456216"/>
        <dbReference type="EC" id="2.7.4.25"/>
    </reaction>
</comment>
<keyword evidence="2 8" id="KW-0808">Transferase</keyword>
<evidence type="ECO:0000256" key="4">
    <source>
        <dbReference type="ARBA" id="ARBA00022777"/>
    </source>
</evidence>
<comment type="catalytic activity">
    <reaction evidence="6 8">
        <text>dCMP + ATP = dCDP + ADP</text>
        <dbReference type="Rhea" id="RHEA:25094"/>
        <dbReference type="ChEBI" id="CHEBI:30616"/>
        <dbReference type="ChEBI" id="CHEBI:57566"/>
        <dbReference type="ChEBI" id="CHEBI:58593"/>
        <dbReference type="ChEBI" id="CHEBI:456216"/>
        <dbReference type="EC" id="2.7.4.25"/>
    </reaction>
</comment>
<comment type="caution">
    <text evidence="11">The sequence shown here is derived from an EMBL/GenBank/DDBJ whole genome shotgun (WGS) entry which is preliminary data.</text>
</comment>
<keyword evidence="12" id="KW-1185">Reference proteome</keyword>
<dbReference type="OrthoDB" id="9807434at2"/>
<dbReference type="Pfam" id="PF02224">
    <property type="entry name" value="Cytidylate_kin"/>
    <property type="match status" value="1"/>
</dbReference>
<dbReference type="AlphaFoldDB" id="A0A178IFQ1"/>
<dbReference type="GO" id="GO:0006220">
    <property type="term" value="P:pyrimidine nucleotide metabolic process"/>
    <property type="evidence" value="ECO:0007669"/>
    <property type="project" value="UniProtKB-UniRule"/>
</dbReference>
<evidence type="ECO:0000256" key="1">
    <source>
        <dbReference type="ARBA" id="ARBA00009427"/>
    </source>
</evidence>
<dbReference type="Gene3D" id="3.40.50.300">
    <property type="entry name" value="P-loop containing nucleotide triphosphate hydrolases"/>
    <property type="match status" value="1"/>
</dbReference>
<dbReference type="STRING" id="1184151.AW736_17725"/>
<evidence type="ECO:0000256" key="6">
    <source>
        <dbReference type="ARBA" id="ARBA00047615"/>
    </source>
</evidence>
<dbReference type="GO" id="GO:0036431">
    <property type="term" value="F:dCMP kinase activity"/>
    <property type="evidence" value="ECO:0007669"/>
    <property type="project" value="InterPro"/>
</dbReference>
<dbReference type="SUPFAM" id="SSF52540">
    <property type="entry name" value="P-loop containing nucleoside triphosphate hydrolases"/>
    <property type="match status" value="1"/>
</dbReference>
<dbReference type="GO" id="GO:0005524">
    <property type="term" value="F:ATP binding"/>
    <property type="evidence" value="ECO:0007669"/>
    <property type="project" value="UniProtKB-UniRule"/>
</dbReference>
<dbReference type="CDD" id="cd02020">
    <property type="entry name" value="CMPK"/>
    <property type="match status" value="1"/>
</dbReference>
<name>A0A178IFQ1_9BACT</name>
<protein>
    <recommendedName>
        <fullName evidence="8">Cytidylate kinase</fullName>
        <shortName evidence="8">CK</shortName>
        <ecNumber evidence="8">2.7.4.25</ecNumber>
    </recommendedName>
    <alternativeName>
        <fullName evidence="8">Cytidine monophosphate kinase</fullName>
        <shortName evidence="8">CMP kinase</shortName>
    </alternativeName>
</protein>
<comment type="subcellular location">
    <subcellularLocation>
        <location evidence="8">Cytoplasm</location>
    </subcellularLocation>
</comment>
<accession>A0A178IFQ1</accession>
<evidence type="ECO:0000256" key="3">
    <source>
        <dbReference type="ARBA" id="ARBA00022741"/>
    </source>
</evidence>
<gene>
    <name evidence="8" type="primary">cmk</name>
    <name evidence="11" type="ORF">AW736_17725</name>
</gene>
<dbReference type="Proteomes" id="UP000078486">
    <property type="component" value="Unassembled WGS sequence"/>
</dbReference>
<dbReference type="InterPro" id="IPR003136">
    <property type="entry name" value="Cytidylate_kin"/>
</dbReference>
<sequence>MSLPFVIIAIDGGAASGKSSTARALSERFNLLHVDTGSFYRAITAELVRRGIAPENLDALRAALAALALGTRVEGRAARMEIAGRTVDPAEIRSPAVNAAVSHFAAVPDVRAALLAYQRGQAGVARGHGFRGLVMEGRDIGSVIFPDADFRFFLHADPEERARRRALEGQQDSIAERDRLDTQRKTAPLAIPPGATAIDSTHLTLAQVVEKISVLVAVKIPPLPPAAA</sequence>
<evidence type="ECO:0000259" key="10">
    <source>
        <dbReference type="Pfam" id="PF02224"/>
    </source>
</evidence>
<evidence type="ECO:0000313" key="11">
    <source>
        <dbReference type="EMBL" id="OAM88853.1"/>
    </source>
</evidence>
<evidence type="ECO:0000256" key="9">
    <source>
        <dbReference type="SAM" id="MobiDB-lite"/>
    </source>
</evidence>
<dbReference type="InterPro" id="IPR011994">
    <property type="entry name" value="Cytidylate_kinase_dom"/>
</dbReference>
<evidence type="ECO:0000313" key="12">
    <source>
        <dbReference type="Proteomes" id="UP000078486"/>
    </source>
</evidence>